<reference evidence="2 3" key="1">
    <citation type="submission" date="2021-06" db="EMBL/GenBank/DDBJ databases">
        <title>Caerostris extrusa draft genome.</title>
        <authorList>
            <person name="Kono N."/>
            <person name="Arakawa K."/>
        </authorList>
    </citation>
    <scope>NUCLEOTIDE SEQUENCE [LARGE SCALE GENOMIC DNA]</scope>
</reference>
<gene>
    <name evidence="2" type="ORF">CEXT_233071</name>
</gene>
<organism evidence="2 3">
    <name type="scientific">Caerostris extrusa</name>
    <name type="common">Bark spider</name>
    <name type="synonym">Caerostris bankana</name>
    <dbReference type="NCBI Taxonomy" id="172846"/>
    <lineage>
        <taxon>Eukaryota</taxon>
        <taxon>Metazoa</taxon>
        <taxon>Ecdysozoa</taxon>
        <taxon>Arthropoda</taxon>
        <taxon>Chelicerata</taxon>
        <taxon>Arachnida</taxon>
        <taxon>Araneae</taxon>
        <taxon>Araneomorphae</taxon>
        <taxon>Entelegynae</taxon>
        <taxon>Araneoidea</taxon>
        <taxon>Araneidae</taxon>
        <taxon>Caerostris</taxon>
    </lineage>
</organism>
<dbReference type="AlphaFoldDB" id="A0AAV4XNV3"/>
<feature type="compositionally biased region" description="Basic residues" evidence="1">
    <location>
        <begin position="42"/>
        <end position="51"/>
    </location>
</feature>
<accession>A0AAV4XNV3</accession>
<evidence type="ECO:0000313" key="3">
    <source>
        <dbReference type="Proteomes" id="UP001054945"/>
    </source>
</evidence>
<protein>
    <submittedName>
        <fullName evidence="2">Uncharacterized protein</fullName>
    </submittedName>
</protein>
<name>A0AAV4XNV3_CAEEX</name>
<evidence type="ECO:0000256" key="1">
    <source>
        <dbReference type="SAM" id="MobiDB-lite"/>
    </source>
</evidence>
<comment type="caution">
    <text evidence="2">The sequence shown here is derived from an EMBL/GenBank/DDBJ whole genome shotgun (WGS) entry which is preliminary data.</text>
</comment>
<dbReference type="Proteomes" id="UP001054945">
    <property type="component" value="Unassembled WGS sequence"/>
</dbReference>
<feature type="region of interest" description="Disordered" evidence="1">
    <location>
        <begin position="41"/>
        <end position="79"/>
    </location>
</feature>
<sequence length="117" mass="13180">MRFSSHLSKPISMPELTEFECPVLQNIAGFPYGERPFQRTRTGIHHKKNRKAALPGSSDSKVLGDEIRSPNTFSKRPKSRQKVIDFSWEKIPLDAVTERRLFAMLPARRSEIGGGGA</sequence>
<keyword evidence="3" id="KW-1185">Reference proteome</keyword>
<evidence type="ECO:0000313" key="2">
    <source>
        <dbReference type="EMBL" id="GIY96831.1"/>
    </source>
</evidence>
<dbReference type="EMBL" id="BPLR01000708">
    <property type="protein sequence ID" value="GIY96831.1"/>
    <property type="molecule type" value="Genomic_DNA"/>
</dbReference>
<proteinExistence type="predicted"/>